<feature type="transmembrane region" description="Helical" evidence="5">
    <location>
        <begin position="232"/>
        <end position="251"/>
    </location>
</feature>
<dbReference type="RefSeq" id="WP_040200151.1">
    <property type="nucleotide sequence ID" value="NZ_CP010311.1"/>
</dbReference>
<keyword evidence="3 5" id="KW-1133">Transmembrane helix</keyword>
<feature type="transmembrane region" description="Helical" evidence="5">
    <location>
        <begin position="169"/>
        <end position="187"/>
    </location>
</feature>
<evidence type="ECO:0000256" key="3">
    <source>
        <dbReference type="ARBA" id="ARBA00022989"/>
    </source>
</evidence>
<dbReference type="KEGG" id="gsb:GSUB_08070"/>
<dbReference type="EMBL" id="CP010311">
    <property type="protein sequence ID" value="AJF06510.1"/>
    <property type="molecule type" value="Genomic_DNA"/>
</dbReference>
<reference evidence="7 8" key="1">
    <citation type="journal article" date="2015" name="Genome Announc.">
        <title>Genomes of Geoalkalibacter ferrihydriticus Z-0531T and Geoalkalibacter subterraneus Red1T, Two Haloalkaliphilic Metal-Reducing Deltaproteobacteria.</title>
        <authorList>
            <person name="Badalamenti J.P."/>
            <person name="Krajmalnik-Brown R."/>
            <person name="Torres C.I."/>
            <person name="Bond D.R."/>
        </authorList>
    </citation>
    <scope>NUCLEOTIDE SEQUENCE [LARGE SCALE GENOMIC DNA]</scope>
    <source>
        <strain evidence="7 8">Red1</strain>
    </source>
</reference>
<feature type="transmembrane region" description="Helical" evidence="5">
    <location>
        <begin position="130"/>
        <end position="149"/>
    </location>
</feature>
<organism evidence="7 8">
    <name type="scientific">Geoalkalibacter subterraneus</name>
    <dbReference type="NCBI Taxonomy" id="483547"/>
    <lineage>
        <taxon>Bacteria</taxon>
        <taxon>Pseudomonadati</taxon>
        <taxon>Thermodesulfobacteriota</taxon>
        <taxon>Desulfuromonadia</taxon>
        <taxon>Desulfuromonadales</taxon>
        <taxon>Geoalkalibacteraceae</taxon>
        <taxon>Geoalkalibacter</taxon>
    </lineage>
</organism>
<evidence type="ECO:0000256" key="2">
    <source>
        <dbReference type="ARBA" id="ARBA00022692"/>
    </source>
</evidence>
<dbReference type="STRING" id="483547.GSUB_08070"/>
<evidence type="ECO:0000256" key="1">
    <source>
        <dbReference type="ARBA" id="ARBA00004141"/>
    </source>
</evidence>
<dbReference type="HOGENOM" id="CLU_052176_0_0_7"/>
<dbReference type="Pfam" id="PF04932">
    <property type="entry name" value="Wzy_C"/>
    <property type="match status" value="1"/>
</dbReference>
<evidence type="ECO:0000313" key="8">
    <source>
        <dbReference type="Proteomes" id="UP000035036"/>
    </source>
</evidence>
<comment type="subcellular location">
    <subcellularLocation>
        <location evidence="1">Membrane</location>
        <topology evidence="1">Multi-pass membrane protein</topology>
    </subcellularLocation>
</comment>
<feature type="transmembrane region" description="Helical" evidence="5">
    <location>
        <begin position="7"/>
        <end position="28"/>
    </location>
</feature>
<gene>
    <name evidence="7" type="ORF">GSUB_08070</name>
</gene>
<dbReference type="Proteomes" id="UP000035036">
    <property type="component" value="Chromosome"/>
</dbReference>
<feature type="transmembrane region" description="Helical" evidence="5">
    <location>
        <begin position="40"/>
        <end position="62"/>
    </location>
</feature>
<feature type="transmembrane region" description="Helical" evidence="5">
    <location>
        <begin position="321"/>
        <end position="345"/>
    </location>
</feature>
<evidence type="ECO:0000313" key="7">
    <source>
        <dbReference type="EMBL" id="AJF06510.1"/>
    </source>
</evidence>
<proteinExistence type="predicted"/>
<dbReference type="GO" id="GO:0016020">
    <property type="term" value="C:membrane"/>
    <property type="evidence" value="ECO:0007669"/>
    <property type="project" value="UniProtKB-SubCell"/>
</dbReference>
<feature type="transmembrane region" description="Helical" evidence="5">
    <location>
        <begin position="392"/>
        <end position="407"/>
    </location>
</feature>
<dbReference type="AlphaFoldDB" id="A0A0B5FQX7"/>
<name>A0A0B5FQX7_9BACT</name>
<dbReference type="PANTHER" id="PTHR37422">
    <property type="entry name" value="TEICHURONIC ACID BIOSYNTHESIS PROTEIN TUAE"/>
    <property type="match status" value="1"/>
</dbReference>
<keyword evidence="8" id="KW-1185">Reference proteome</keyword>
<evidence type="ECO:0000259" key="6">
    <source>
        <dbReference type="Pfam" id="PF04932"/>
    </source>
</evidence>
<dbReference type="InterPro" id="IPR017528">
    <property type="entry name" value="CHP03097O-antigen_lig-rel"/>
</dbReference>
<dbReference type="OrthoDB" id="5484716at2"/>
<feature type="domain" description="O-antigen ligase-related" evidence="6">
    <location>
        <begin position="198"/>
        <end position="338"/>
    </location>
</feature>
<sequence>MGIRDLILTVLGWGCVPLALTNAYYGLLGYVWLSVMKPQSLVWSASVIEARMAFFVMIALLLKHFATEGPKFRVAGPMIGILALWAWFAVCTLTSSYFDASLDTLIKFSKVILGPLIVTAIIDTPARFKVFLALLAACPGLYGLKLGLFGLMGGTTHHGGPIGLDNNDTALFIAMGIPLLFYVALTFKEKWLRCIYLLAFFLSGPAVIATTSRGGMLSMAAAYTAIFWIRYRTIKTVLLVVMLGFSLYAVVPEDTMNRYYTITEYEEDASAMGRIAAWKTAWNMAIDNPVWGGGLGLGAFMRNYPYYQEYEIDRPRATHSVWFQLLGESGFVGLGIFLLTIFSTLKMGFLLRNRAKTDLSGHRLEKFAEPLLVTVVVYLVGGTFLSQVRFEFFYYIITALCALFLICKRNEMFTGAASD</sequence>
<evidence type="ECO:0000256" key="5">
    <source>
        <dbReference type="SAM" id="Phobius"/>
    </source>
</evidence>
<feature type="transmembrane region" description="Helical" evidence="5">
    <location>
        <begin position="74"/>
        <end position="98"/>
    </location>
</feature>
<keyword evidence="2 5" id="KW-0812">Transmembrane</keyword>
<dbReference type="InterPro" id="IPR007016">
    <property type="entry name" value="O-antigen_ligase-rel_domated"/>
</dbReference>
<evidence type="ECO:0000256" key="4">
    <source>
        <dbReference type="ARBA" id="ARBA00023136"/>
    </source>
</evidence>
<feature type="transmembrane region" description="Helical" evidence="5">
    <location>
        <begin position="194"/>
        <end position="212"/>
    </location>
</feature>
<dbReference type="PANTHER" id="PTHR37422:SF23">
    <property type="entry name" value="TEICHURONIC ACID BIOSYNTHESIS PROTEIN TUAE"/>
    <property type="match status" value="1"/>
</dbReference>
<accession>A0A0B5FQX7</accession>
<keyword evidence="4 5" id="KW-0472">Membrane</keyword>
<protein>
    <recommendedName>
        <fullName evidence="6">O-antigen ligase-related domain-containing protein</fullName>
    </recommendedName>
</protein>
<dbReference type="NCBIfam" id="TIGR03097">
    <property type="entry name" value="PEP_O_lig_1"/>
    <property type="match status" value="1"/>
</dbReference>
<dbReference type="InterPro" id="IPR051533">
    <property type="entry name" value="WaaL-like"/>
</dbReference>